<dbReference type="HOGENOM" id="CLU_078076_1_0_1"/>
<protein>
    <submittedName>
        <fullName evidence="2">Uncharacterized protein</fullName>
    </submittedName>
</protein>
<accession>B8AIU5</accession>
<organism evidence="2 3">
    <name type="scientific">Oryza sativa subsp. indica</name>
    <name type="common">Rice</name>
    <dbReference type="NCBI Taxonomy" id="39946"/>
    <lineage>
        <taxon>Eukaryota</taxon>
        <taxon>Viridiplantae</taxon>
        <taxon>Streptophyta</taxon>
        <taxon>Embryophyta</taxon>
        <taxon>Tracheophyta</taxon>
        <taxon>Spermatophyta</taxon>
        <taxon>Magnoliopsida</taxon>
        <taxon>Liliopsida</taxon>
        <taxon>Poales</taxon>
        <taxon>Poaceae</taxon>
        <taxon>BOP clade</taxon>
        <taxon>Oryzoideae</taxon>
        <taxon>Oryzeae</taxon>
        <taxon>Oryzinae</taxon>
        <taxon>Oryza</taxon>
        <taxon>Oryza sativa</taxon>
    </lineage>
</organism>
<feature type="region of interest" description="Disordered" evidence="1">
    <location>
        <begin position="1"/>
        <end position="24"/>
    </location>
</feature>
<gene>
    <name evidence="2" type="ORF">OsI_09023</name>
</gene>
<name>B8AIU5_ORYSI</name>
<proteinExistence type="predicted"/>
<evidence type="ECO:0000313" key="2">
    <source>
        <dbReference type="EMBL" id="EEC74043.1"/>
    </source>
</evidence>
<dbReference type="Proteomes" id="UP000007015">
    <property type="component" value="Chromosome 2"/>
</dbReference>
<sequence>MAAVAHMASGGGQPHVGEGRRHSAKGVGDDYIWPVRHLLVEGSETGLAQRSAADDSGGRLGAGGATDGGRPDWREARPVEEAGLAQSGMAGGGGGDLGVRRSCRWVWCGLWRTKTGRRGTPVQGSHMSTKLVWWWSIGASGVDSQGERRVKTQSGLGRTNNDGYPPS</sequence>
<dbReference type="EMBL" id="CM000127">
    <property type="protein sequence ID" value="EEC74043.1"/>
    <property type="molecule type" value="Genomic_DNA"/>
</dbReference>
<dbReference type="Gramene" id="BGIOSGA005577-TA">
    <property type="protein sequence ID" value="BGIOSGA005577-PA"/>
    <property type="gene ID" value="BGIOSGA005577"/>
</dbReference>
<dbReference type="AlphaFoldDB" id="B8AIU5"/>
<evidence type="ECO:0000256" key="1">
    <source>
        <dbReference type="SAM" id="MobiDB-lite"/>
    </source>
</evidence>
<evidence type="ECO:0000313" key="3">
    <source>
        <dbReference type="Proteomes" id="UP000007015"/>
    </source>
</evidence>
<feature type="region of interest" description="Disordered" evidence="1">
    <location>
        <begin position="143"/>
        <end position="167"/>
    </location>
</feature>
<reference evidence="2 3" key="1">
    <citation type="journal article" date="2005" name="PLoS Biol.">
        <title>The genomes of Oryza sativa: a history of duplications.</title>
        <authorList>
            <person name="Yu J."/>
            <person name="Wang J."/>
            <person name="Lin W."/>
            <person name="Li S."/>
            <person name="Li H."/>
            <person name="Zhou J."/>
            <person name="Ni P."/>
            <person name="Dong W."/>
            <person name="Hu S."/>
            <person name="Zeng C."/>
            <person name="Zhang J."/>
            <person name="Zhang Y."/>
            <person name="Li R."/>
            <person name="Xu Z."/>
            <person name="Li S."/>
            <person name="Li X."/>
            <person name="Zheng H."/>
            <person name="Cong L."/>
            <person name="Lin L."/>
            <person name="Yin J."/>
            <person name="Geng J."/>
            <person name="Li G."/>
            <person name="Shi J."/>
            <person name="Liu J."/>
            <person name="Lv H."/>
            <person name="Li J."/>
            <person name="Wang J."/>
            <person name="Deng Y."/>
            <person name="Ran L."/>
            <person name="Shi X."/>
            <person name="Wang X."/>
            <person name="Wu Q."/>
            <person name="Li C."/>
            <person name="Ren X."/>
            <person name="Wang J."/>
            <person name="Wang X."/>
            <person name="Li D."/>
            <person name="Liu D."/>
            <person name="Zhang X."/>
            <person name="Ji Z."/>
            <person name="Zhao W."/>
            <person name="Sun Y."/>
            <person name="Zhang Z."/>
            <person name="Bao J."/>
            <person name="Han Y."/>
            <person name="Dong L."/>
            <person name="Ji J."/>
            <person name="Chen P."/>
            <person name="Wu S."/>
            <person name="Liu J."/>
            <person name="Xiao Y."/>
            <person name="Bu D."/>
            <person name="Tan J."/>
            <person name="Yang L."/>
            <person name="Ye C."/>
            <person name="Zhang J."/>
            <person name="Xu J."/>
            <person name="Zhou Y."/>
            <person name="Yu Y."/>
            <person name="Zhang B."/>
            <person name="Zhuang S."/>
            <person name="Wei H."/>
            <person name="Liu B."/>
            <person name="Lei M."/>
            <person name="Yu H."/>
            <person name="Li Y."/>
            <person name="Xu H."/>
            <person name="Wei S."/>
            <person name="He X."/>
            <person name="Fang L."/>
            <person name="Zhang Z."/>
            <person name="Zhang Y."/>
            <person name="Huang X."/>
            <person name="Su Z."/>
            <person name="Tong W."/>
            <person name="Li J."/>
            <person name="Tong Z."/>
            <person name="Li S."/>
            <person name="Ye J."/>
            <person name="Wang L."/>
            <person name="Fang L."/>
            <person name="Lei T."/>
            <person name="Chen C."/>
            <person name="Chen H."/>
            <person name="Xu Z."/>
            <person name="Li H."/>
            <person name="Huang H."/>
            <person name="Zhang F."/>
            <person name="Xu H."/>
            <person name="Li N."/>
            <person name="Zhao C."/>
            <person name="Li S."/>
            <person name="Dong L."/>
            <person name="Huang Y."/>
            <person name="Li L."/>
            <person name="Xi Y."/>
            <person name="Qi Q."/>
            <person name="Li W."/>
            <person name="Zhang B."/>
            <person name="Hu W."/>
            <person name="Zhang Y."/>
            <person name="Tian X."/>
            <person name="Jiao Y."/>
            <person name="Liang X."/>
            <person name="Jin J."/>
            <person name="Gao L."/>
            <person name="Zheng W."/>
            <person name="Hao B."/>
            <person name="Liu S."/>
            <person name="Wang W."/>
            <person name="Yuan L."/>
            <person name="Cao M."/>
            <person name="McDermott J."/>
            <person name="Samudrala R."/>
            <person name="Wang J."/>
            <person name="Wong G.K."/>
            <person name="Yang H."/>
        </authorList>
    </citation>
    <scope>NUCLEOTIDE SEQUENCE [LARGE SCALE GENOMIC DNA]</scope>
    <source>
        <strain evidence="3">cv. 93-11</strain>
    </source>
</reference>
<feature type="compositionally biased region" description="Gly residues" evidence="1">
    <location>
        <begin position="58"/>
        <end position="67"/>
    </location>
</feature>
<feature type="region of interest" description="Disordered" evidence="1">
    <location>
        <begin position="47"/>
        <end position="76"/>
    </location>
</feature>
<keyword evidence="3" id="KW-1185">Reference proteome</keyword>
<feature type="compositionally biased region" description="Polar residues" evidence="1">
    <location>
        <begin position="152"/>
        <end position="167"/>
    </location>
</feature>